<dbReference type="Proteomes" id="UP000199354">
    <property type="component" value="Unassembled WGS sequence"/>
</dbReference>
<dbReference type="PANTHER" id="PTHR35580:SF1">
    <property type="entry name" value="PHYTASE-LIKE DOMAIN-CONTAINING PROTEIN"/>
    <property type="match status" value="1"/>
</dbReference>
<name>A0A1G5D0W8_9FLAO</name>
<accession>A0A1G5D0W8</accession>
<dbReference type="STRING" id="490189.SAMN02927903_00705"/>
<feature type="domain" description="Secretion system C-terminal sorting" evidence="3">
    <location>
        <begin position="449"/>
        <end position="504"/>
    </location>
</feature>
<evidence type="ECO:0000313" key="5">
    <source>
        <dbReference type="Proteomes" id="UP000199354"/>
    </source>
</evidence>
<keyword evidence="5" id="KW-1185">Reference proteome</keyword>
<evidence type="ECO:0000313" key="4">
    <source>
        <dbReference type="EMBL" id="SCY08296.1"/>
    </source>
</evidence>
<dbReference type="EMBL" id="FMVF01000003">
    <property type="protein sequence ID" value="SCY08296.1"/>
    <property type="molecule type" value="Genomic_DNA"/>
</dbReference>
<dbReference type="InterPro" id="IPR052918">
    <property type="entry name" value="Motility_Chemotaxis_Reg"/>
</dbReference>
<gene>
    <name evidence="4" type="ORF">SAMN02927903_00705</name>
</gene>
<dbReference type="PANTHER" id="PTHR35580">
    <property type="entry name" value="CELL SURFACE GLYCOPROTEIN (S-LAYER PROTEIN)-LIKE PROTEIN"/>
    <property type="match status" value="1"/>
</dbReference>
<evidence type="ECO:0000259" key="3">
    <source>
        <dbReference type="Pfam" id="PF18962"/>
    </source>
</evidence>
<dbReference type="Gene3D" id="2.120.10.30">
    <property type="entry name" value="TolB, C-terminal domain"/>
    <property type="match status" value="1"/>
</dbReference>
<evidence type="ECO:0000256" key="2">
    <source>
        <dbReference type="SAM" id="SignalP"/>
    </source>
</evidence>
<reference evidence="4 5" key="1">
    <citation type="submission" date="2016-10" db="EMBL/GenBank/DDBJ databases">
        <authorList>
            <person name="de Groot N.N."/>
        </authorList>
    </citation>
    <scope>NUCLEOTIDE SEQUENCE [LARGE SCALE GENOMIC DNA]</scope>
    <source>
        <strain evidence="4 5">CGMCC 1.7031</strain>
    </source>
</reference>
<proteinExistence type="predicted"/>
<feature type="signal peptide" evidence="2">
    <location>
        <begin position="1"/>
        <end position="17"/>
    </location>
</feature>
<dbReference type="AlphaFoldDB" id="A0A1G5D0W8"/>
<dbReference type="RefSeq" id="WP_091140934.1">
    <property type="nucleotide sequence ID" value="NZ_FMVF01000003.1"/>
</dbReference>
<protein>
    <submittedName>
        <fullName evidence="4">Por secretion system C-terminal sorting domain-containing protein</fullName>
    </submittedName>
</protein>
<dbReference type="InterPro" id="IPR026444">
    <property type="entry name" value="Secre_tail"/>
</dbReference>
<feature type="chain" id="PRO_5011614213" evidence="2">
    <location>
        <begin position="18"/>
        <end position="514"/>
    </location>
</feature>
<dbReference type="OrthoDB" id="1405326at2"/>
<dbReference type="SUPFAM" id="SSF101898">
    <property type="entry name" value="NHL repeat"/>
    <property type="match status" value="1"/>
</dbReference>
<dbReference type="InterPro" id="IPR011042">
    <property type="entry name" value="6-blade_b-propeller_TolB-like"/>
</dbReference>
<organism evidence="4 5">
    <name type="scientific">Flavobacterium caeni</name>
    <dbReference type="NCBI Taxonomy" id="490189"/>
    <lineage>
        <taxon>Bacteria</taxon>
        <taxon>Pseudomonadati</taxon>
        <taxon>Bacteroidota</taxon>
        <taxon>Flavobacteriia</taxon>
        <taxon>Flavobacteriales</taxon>
        <taxon>Flavobacteriaceae</taxon>
        <taxon>Flavobacterium</taxon>
    </lineage>
</organism>
<dbReference type="Pfam" id="PF18962">
    <property type="entry name" value="Por_Secre_tail"/>
    <property type="match status" value="1"/>
</dbReference>
<sequence length="514" mass="56445">MKKITLLLFLVTSMAHAQQIEWIKNPPIDFNSNGDLIGYTTTADPSGNVYLAGFKENMFYYSEIHGDIYYNKYDNTGALLFSKTFTGHVTVNDMTADSQGNVYLAATFVNLMQVGELLLSTEEQGTQNALFKFNPQGELVWHMQFEMQQWSEPTIFQIVTDAQDNLYVGYCDFMDSIIQKFTPDGAPMLTITQQNVRMLSSISVDNQGNIYAAGSCTDPGATFNGVDIEDPLTYNTFLVKYSPAGVYQWVRFQEDITCPKPQVVAVSPDEVYFSSYLFDDYLFDDIATEGPLGMFNDFFLTRLNANGEYQWVQEVPGQGMAQIGNHRYLSADPQGNILFVGSTRGGIQWTDTVSTASNGPSEDGLVLQYDKNGNLLMAKTVGGASNDRIDAVSVTPSGAIAVVGVARGSATIDGFSFEADEFDYWPFLAQLTNDALGTVAPVEPVIGFYPNPASDKVFPVGISKAVTGSLYNMLGQKVLDFSADAQHPIEVSSLAKGTYLIKADGFRVAKLIKK</sequence>
<keyword evidence="1 2" id="KW-0732">Signal</keyword>
<evidence type="ECO:0000256" key="1">
    <source>
        <dbReference type="ARBA" id="ARBA00022729"/>
    </source>
</evidence>
<dbReference type="NCBIfam" id="TIGR04183">
    <property type="entry name" value="Por_Secre_tail"/>
    <property type="match status" value="1"/>
</dbReference>